<gene>
    <name evidence="1" type="ORF">WKI67_27235</name>
</gene>
<proteinExistence type="predicted"/>
<sequence>MLNYDVKKDRRSLFTAKKRFEVVDVPAMKFLMADGEGSPNTSQVYGDIVRALYATAYAVRALAIDELGRKHTVGPLEGLWSADDLKAFTSSRDENEWQWRLMIVQPDWITDEIAGEGLKRAIEKKDLAAGDRVRFGEFHEGTSVQVLHIGPYNEEGPTIARMHDEYMPQQGLKPRGDHHEIYLSDARRTDPSRLRTILRQPVESAGS</sequence>
<protein>
    <submittedName>
        <fullName evidence="1">GyrI-like domain-containing protein</fullName>
    </submittedName>
</protein>
<comment type="caution">
    <text evidence="1">The sequence shown here is derived from an EMBL/GenBank/DDBJ whole genome shotgun (WGS) entry which is preliminary data.</text>
</comment>
<evidence type="ECO:0000313" key="1">
    <source>
        <dbReference type="EMBL" id="MEJ8637063.1"/>
    </source>
</evidence>
<organism evidence="1 2">
    <name type="scientific">Streptomyces achmelvichensis</name>
    <dbReference type="NCBI Taxonomy" id="3134111"/>
    <lineage>
        <taxon>Bacteria</taxon>
        <taxon>Bacillati</taxon>
        <taxon>Actinomycetota</taxon>
        <taxon>Actinomycetes</taxon>
        <taxon>Kitasatosporales</taxon>
        <taxon>Streptomycetaceae</taxon>
        <taxon>Streptomyces</taxon>
    </lineage>
</organism>
<reference evidence="1" key="1">
    <citation type="submission" date="2024-03" db="EMBL/GenBank/DDBJ databases">
        <title>Novel Streptomyces species of biotechnological and ecological value are a feature of Machair soil.</title>
        <authorList>
            <person name="Prole J.R."/>
            <person name="Goodfellow M."/>
            <person name="Allenby N."/>
            <person name="Ward A.C."/>
        </authorList>
    </citation>
    <scope>NUCLEOTIDE SEQUENCE</scope>
    <source>
        <strain evidence="1">MS2.AVA.5</strain>
    </source>
</reference>
<accession>A0ACC6Q0G8</accession>
<dbReference type="EMBL" id="JBBKAJ010000022">
    <property type="protein sequence ID" value="MEJ8637063.1"/>
    <property type="molecule type" value="Genomic_DNA"/>
</dbReference>
<keyword evidence="2" id="KW-1185">Reference proteome</keyword>
<name>A0ACC6Q0G8_9ACTN</name>
<evidence type="ECO:0000313" key="2">
    <source>
        <dbReference type="Proteomes" id="UP001377168"/>
    </source>
</evidence>
<dbReference type="Proteomes" id="UP001377168">
    <property type="component" value="Unassembled WGS sequence"/>
</dbReference>